<dbReference type="AlphaFoldDB" id="A0A8D5UDN6"/>
<dbReference type="EMBL" id="AP024601">
    <property type="protein sequence ID" value="BCU81124.1"/>
    <property type="molecule type" value="Genomic_DNA"/>
</dbReference>
<evidence type="ECO:0000313" key="1">
    <source>
        <dbReference type="EMBL" id="BCU81124.1"/>
    </source>
</evidence>
<dbReference type="Proteomes" id="UP000677436">
    <property type="component" value="Chromosome"/>
</dbReference>
<protein>
    <submittedName>
        <fullName evidence="1">Uncharacterized protein</fullName>
    </submittedName>
</protein>
<evidence type="ECO:0000313" key="2">
    <source>
        <dbReference type="Proteomes" id="UP000677436"/>
    </source>
</evidence>
<gene>
    <name evidence="1" type="ORF">JIR001_09070</name>
</gene>
<reference evidence="1" key="2">
    <citation type="journal article" date="2021" name="Microbiol. Resour. Announc.">
        <title>Complete Genome Sequence of Polycladomyces abyssicola JIR-001T, Isolated from Hemipelagic Sediment in Deep Seawater.</title>
        <authorList>
            <person name="Tsubouchi T."/>
            <person name="Kaneko Y."/>
        </authorList>
    </citation>
    <scope>NUCLEOTIDE SEQUENCE</scope>
    <source>
        <strain evidence="1">JIR-001</strain>
    </source>
</reference>
<sequence length="51" mass="5927">MTRGMVRLAEEKLFSQHAAVDFAKEWLERQRQKDKTFGNGNAPLLKRGIPR</sequence>
<name>A0A8D5UDN6_9BACL</name>
<keyword evidence="2" id="KW-1185">Reference proteome</keyword>
<dbReference type="KEGG" id="pabs:JIR001_09070"/>
<proteinExistence type="predicted"/>
<organism evidence="1 2">
    <name type="scientific">Polycladomyces abyssicola</name>
    <dbReference type="NCBI Taxonomy" id="1125966"/>
    <lineage>
        <taxon>Bacteria</taxon>
        <taxon>Bacillati</taxon>
        <taxon>Bacillota</taxon>
        <taxon>Bacilli</taxon>
        <taxon>Bacillales</taxon>
        <taxon>Thermoactinomycetaceae</taxon>
        <taxon>Polycladomyces</taxon>
    </lineage>
</organism>
<accession>A0A8D5UDN6</accession>
<reference evidence="1" key="1">
    <citation type="journal article" date="2013" name="Int. J. Syst. Evol. Microbiol.">
        <title>Polycladomyces abyssicola gen. nov., sp. nov., a thermophilic filamentous bacterium isolated from hemipelagic sediment.</title>
        <authorList>
            <person name="Tsubouchi T."/>
            <person name="Shimane Y."/>
            <person name="Mori K."/>
            <person name="Usui K."/>
            <person name="Hiraki T."/>
            <person name="Tame A."/>
            <person name="Uematsu K."/>
            <person name="Maruyama T."/>
            <person name="Hatada Y."/>
        </authorList>
    </citation>
    <scope>NUCLEOTIDE SEQUENCE</scope>
    <source>
        <strain evidence="1">JIR-001</strain>
    </source>
</reference>